<feature type="chain" id="PRO_5046239475" description="Lipocalin-like domain-containing protein" evidence="1">
    <location>
        <begin position="24"/>
        <end position="163"/>
    </location>
</feature>
<name>A0ABV2TY33_9FLAO</name>
<accession>A0ABV2TY33</accession>
<sequence>MKTLRHMLLLGALCSFFFISCSSSDEDELTKTGPDFSISELQGTWNATSAFFSPSDPNSQANGVDIIAEGGSLTIVIQSNGRFTMNFNVEGSDPFTVTGEMFFENNEFFAIRFDEEPNDYDYFGIEQTSTTLQINGGPDTAEWDFNGDGNDEPASVTLNFVKA</sequence>
<proteinExistence type="predicted"/>
<dbReference type="Proteomes" id="UP001549773">
    <property type="component" value="Unassembled WGS sequence"/>
</dbReference>
<gene>
    <name evidence="2" type="ORF">ABXZ32_12340</name>
</gene>
<evidence type="ECO:0000313" key="2">
    <source>
        <dbReference type="EMBL" id="MET7030191.1"/>
    </source>
</evidence>
<feature type="signal peptide" evidence="1">
    <location>
        <begin position="1"/>
        <end position="23"/>
    </location>
</feature>
<dbReference type="RefSeq" id="WP_354618983.1">
    <property type="nucleotide sequence ID" value="NZ_JBEWYP010000007.1"/>
</dbReference>
<comment type="caution">
    <text evidence="2">The sequence shown here is derived from an EMBL/GenBank/DDBJ whole genome shotgun (WGS) entry which is preliminary data.</text>
</comment>
<evidence type="ECO:0000313" key="3">
    <source>
        <dbReference type="Proteomes" id="UP001549773"/>
    </source>
</evidence>
<evidence type="ECO:0008006" key="4">
    <source>
        <dbReference type="Google" id="ProtNLM"/>
    </source>
</evidence>
<keyword evidence="1" id="KW-0732">Signal</keyword>
<keyword evidence="3" id="KW-1185">Reference proteome</keyword>
<dbReference type="EMBL" id="JBEWYP010000007">
    <property type="protein sequence ID" value="MET7030191.1"/>
    <property type="molecule type" value="Genomic_DNA"/>
</dbReference>
<protein>
    <recommendedName>
        <fullName evidence="4">Lipocalin-like domain-containing protein</fullName>
    </recommendedName>
</protein>
<organism evidence="2 3">
    <name type="scientific">Sediminicola luteus</name>
    <dbReference type="NCBI Taxonomy" id="319238"/>
    <lineage>
        <taxon>Bacteria</taxon>
        <taxon>Pseudomonadati</taxon>
        <taxon>Bacteroidota</taxon>
        <taxon>Flavobacteriia</taxon>
        <taxon>Flavobacteriales</taxon>
        <taxon>Flavobacteriaceae</taxon>
        <taxon>Sediminicola</taxon>
    </lineage>
</organism>
<dbReference type="PROSITE" id="PS51257">
    <property type="entry name" value="PROKAR_LIPOPROTEIN"/>
    <property type="match status" value="1"/>
</dbReference>
<reference evidence="2 3" key="1">
    <citation type="submission" date="2024-07" db="EMBL/GenBank/DDBJ databases">
        <title>The genome sequence of type strain Sediminicola luteus GDMCC 1.2596T.</title>
        <authorList>
            <person name="Liu Y."/>
        </authorList>
    </citation>
    <scope>NUCLEOTIDE SEQUENCE [LARGE SCALE GENOMIC DNA]</scope>
    <source>
        <strain evidence="2 3">GDMCC 1.2596</strain>
    </source>
</reference>
<evidence type="ECO:0000256" key="1">
    <source>
        <dbReference type="SAM" id="SignalP"/>
    </source>
</evidence>